<evidence type="ECO:0000256" key="3">
    <source>
        <dbReference type="SAM" id="MobiDB-lite"/>
    </source>
</evidence>
<dbReference type="Pfam" id="PF00596">
    <property type="entry name" value="Aldolase_II"/>
    <property type="match status" value="1"/>
</dbReference>
<dbReference type="AlphaFoldDB" id="A0A1H3QUU8"/>
<protein>
    <submittedName>
        <fullName evidence="5">Class II Aldolase and Adducin N-terminal domain-containing protein</fullName>
    </submittedName>
</protein>
<evidence type="ECO:0000313" key="6">
    <source>
        <dbReference type="Proteomes" id="UP000198891"/>
    </source>
</evidence>
<dbReference type="EMBL" id="FNPZ01000002">
    <property type="protein sequence ID" value="SDZ16795.1"/>
    <property type="molecule type" value="Genomic_DNA"/>
</dbReference>
<dbReference type="InterPro" id="IPR036409">
    <property type="entry name" value="Aldolase_II/adducin_N_sf"/>
</dbReference>
<sequence length="350" mass="35414">MTNSPALGDTAAGGTALSDAAPRDVAAGGPAPGDAVTGGSATTDSATAALVELSRQLGRPDRRWAVLAEGNASVTLGDGRMRVKASGVSMAIAEPGDFVEMDTAAVLRLVDAAEETHPDDRGAGDLGDAVTRPATDTTADDEAVRALFAAASPGGRRPSVEALLHAVCLDLPGVDAVGHTHPVPVNALLCSPLASLLVDGSLFPDQIVVLGTDPLLVPYLDPGLKLARAVRRMLRDRIAATGAAPKVVYLQNHGMFALGASTAEVLQVTEMAVKVAEVILGSLPAGGPVFLHAADVARIDTRPDELLRRAALAAATAAPAPVVAPTGPARTSGSTTPDTLTDRTPDGAIR</sequence>
<dbReference type="SUPFAM" id="SSF53639">
    <property type="entry name" value="AraD/HMP-PK domain-like"/>
    <property type="match status" value="1"/>
</dbReference>
<accession>A0A1H3QUU8</accession>
<dbReference type="InterPro" id="IPR001303">
    <property type="entry name" value="Aldolase_II/adducin_N"/>
</dbReference>
<dbReference type="RefSeq" id="WP_217634359.1">
    <property type="nucleotide sequence ID" value="NZ_FNPZ01000002.1"/>
</dbReference>
<proteinExistence type="predicted"/>
<keyword evidence="1" id="KW-0479">Metal-binding</keyword>
<dbReference type="GO" id="GO:0016832">
    <property type="term" value="F:aldehyde-lyase activity"/>
    <property type="evidence" value="ECO:0007669"/>
    <property type="project" value="TreeGrafter"/>
</dbReference>
<feature type="region of interest" description="Disordered" evidence="3">
    <location>
        <begin position="321"/>
        <end position="350"/>
    </location>
</feature>
<dbReference type="STRING" id="381665.SAMN05216554_2739"/>
<evidence type="ECO:0000256" key="2">
    <source>
        <dbReference type="ARBA" id="ARBA00023239"/>
    </source>
</evidence>
<feature type="region of interest" description="Disordered" evidence="3">
    <location>
        <begin position="1"/>
        <end position="41"/>
    </location>
</feature>
<dbReference type="InterPro" id="IPR050197">
    <property type="entry name" value="Aldolase_class_II_sugar_metab"/>
</dbReference>
<keyword evidence="2" id="KW-0456">Lyase</keyword>
<gene>
    <name evidence="5" type="ORF">SAMN05216554_2739</name>
</gene>
<evidence type="ECO:0000259" key="4">
    <source>
        <dbReference type="SMART" id="SM01007"/>
    </source>
</evidence>
<feature type="domain" description="Class II aldolase/adducin N-terminal" evidence="4">
    <location>
        <begin position="48"/>
        <end position="280"/>
    </location>
</feature>
<evidence type="ECO:0000256" key="1">
    <source>
        <dbReference type="ARBA" id="ARBA00022723"/>
    </source>
</evidence>
<evidence type="ECO:0000313" key="5">
    <source>
        <dbReference type="EMBL" id="SDZ16795.1"/>
    </source>
</evidence>
<dbReference type="GO" id="GO:0019323">
    <property type="term" value="P:pentose catabolic process"/>
    <property type="evidence" value="ECO:0007669"/>
    <property type="project" value="TreeGrafter"/>
</dbReference>
<dbReference type="PANTHER" id="PTHR22789">
    <property type="entry name" value="FUCULOSE PHOSPHATE ALDOLASE"/>
    <property type="match status" value="1"/>
</dbReference>
<organism evidence="5 6">
    <name type="scientific">Herbiconiux ginsengi</name>
    <dbReference type="NCBI Taxonomy" id="381665"/>
    <lineage>
        <taxon>Bacteria</taxon>
        <taxon>Bacillati</taxon>
        <taxon>Actinomycetota</taxon>
        <taxon>Actinomycetes</taxon>
        <taxon>Micrococcales</taxon>
        <taxon>Microbacteriaceae</taxon>
        <taxon>Herbiconiux</taxon>
    </lineage>
</organism>
<dbReference type="PANTHER" id="PTHR22789:SF0">
    <property type="entry name" value="3-OXO-TETRONATE 4-PHOSPHATE DECARBOXYLASE-RELATED"/>
    <property type="match status" value="1"/>
</dbReference>
<name>A0A1H3QUU8_9MICO</name>
<dbReference type="SMART" id="SM01007">
    <property type="entry name" value="Aldolase_II"/>
    <property type="match status" value="1"/>
</dbReference>
<feature type="compositionally biased region" description="Low complexity" evidence="3">
    <location>
        <begin position="321"/>
        <end position="339"/>
    </location>
</feature>
<reference evidence="5 6" key="1">
    <citation type="submission" date="2016-10" db="EMBL/GenBank/DDBJ databases">
        <authorList>
            <person name="de Groot N.N."/>
        </authorList>
    </citation>
    <scope>NUCLEOTIDE SEQUENCE [LARGE SCALE GENOMIC DNA]</scope>
    <source>
        <strain evidence="5 6">CGMCC 4.3491</strain>
    </source>
</reference>
<dbReference type="Proteomes" id="UP000198891">
    <property type="component" value="Unassembled WGS sequence"/>
</dbReference>
<feature type="compositionally biased region" description="Basic and acidic residues" evidence="3">
    <location>
        <begin position="340"/>
        <end position="350"/>
    </location>
</feature>
<dbReference type="GO" id="GO:0046872">
    <property type="term" value="F:metal ion binding"/>
    <property type="evidence" value="ECO:0007669"/>
    <property type="project" value="UniProtKB-KW"/>
</dbReference>
<keyword evidence="6" id="KW-1185">Reference proteome</keyword>
<dbReference type="GO" id="GO:0005829">
    <property type="term" value="C:cytosol"/>
    <property type="evidence" value="ECO:0007669"/>
    <property type="project" value="TreeGrafter"/>
</dbReference>
<dbReference type="Gene3D" id="3.40.225.10">
    <property type="entry name" value="Class II aldolase/adducin N-terminal domain"/>
    <property type="match status" value="1"/>
</dbReference>